<dbReference type="FunFam" id="3.40.47.10:FF:000019">
    <property type="entry name" value="Polyketide synthase type I"/>
    <property type="match status" value="1"/>
</dbReference>
<evidence type="ECO:0000256" key="4">
    <source>
        <dbReference type="ARBA" id="ARBA00054155"/>
    </source>
</evidence>
<dbReference type="Gene3D" id="3.40.366.10">
    <property type="entry name" value="Malonyl-Coenzyme A Acyl Carrier Protein, domain 2"/>
    <property type="match status" value="1"/>
</dbReference>
<comment type="function">
    <text evidence="4">Involved in production of the polyketide antibiotic thailandamide.</text>
</comment>
<keyword evidence="3 5" id="KW-0808">Transferase</keyword>
<dbReference type="SUPFAM" id="SSF53901">
    <property type="entry name" value="Thiolase-like"/>
    <property type="match status" value="1"/>
</dbReference>
<dbReference type="InterPro" id="IPR016039">
    <property type="entry name" value="Thiolase-like"/>
</dbReference>
<dbReference type="GO" id="GO:0004315">
    <property type="term" value="F:3-oxoacyl-[acyl-carrier-protein] synthase activity"/>
    <property type="evidence" value="ECO:0007669"/>
    <property type="project" value="InterPro"/>
</dbReference>
<evidence type="ECO:0000256" key="3">
    <source>
        <dbReference type="ARBA" id="ARBA00022679"/>
    </source>
</evidence>
<dbReference type="InterPro" id="IPR018201">
    <property type="entry name" value="Ketoacyl_synth_AS"/>
</dbReference>
<dbReference type="Gene3D" id="3.40.47.10">
    <property type="match status" value="1"/>
</dbReference>
<keyword evidence="2" id="KW-0597">Phosphoprotein</keyword>
<feature type="domain" description="Ketosynthase family 3 (KS3)" evidence="6">
    <location>
        <begin position="33"/>
        <end position="461"/>
    </location>
</feature>
<dbReference type="AlphaFoldDB" id="A0A286NUW7"/>
<evidence type="ECO:0000313" key="7">
    <source>
        <dbReference type="EMBL" id="ATB26814.1"/>
    </source>
</evidence>
<dbReference type="Pfam" id="PF22621">
    <property type="entry name" value="CurL-like_PKS_C"/>
    <property type="match status" value="1"/>
</dbReference>
<evidence type="ECO:0000313" key="8">
    <source>
        <dbReference type="Proteomes" id="UP000217289"/>
    </source>
</evidence>
<dbReference type="Proteomes" id="UP000217289">
    <property type="component" value="Chromosome"/>
</dbReference>
<dbReference type="GO" id="GO:0006633">
    <property type="term" value="P:fatty acid biosynthetic process"/>
    <property type="evidence" value="ECO:0007669"/>
    <property type="project" value="InterPro"/>
</dbReference>
<accession>A0A286NUW7</accession>
<evidence type="ECO:0000256" key="5">
    <source>
        <dbReference type="RuleBase" id="RU003694"/>
    </source>
</evidence>
<dbReference type="PROSITE" id="PS52004">
    <property type="entry name" value="KS3_2"/>
    <property type="match status" value="1"/>
</dbReference>
<dbReference type="InterPro" id="IPR001227">
    <property type="entry name" value="Ac_transferase_dom_sf"/>
</dbReference>
<dbReference type="Pfam" id="PF00109">
    <property type="entry name" value="ketoacyl-synt"/>
    <property type="match status" value="1"/>
</dbReference>
<dbReference type="Gene3D" id="3.30.70.3290">
    <property type="match status" value="2"/>
</dbReference>
<organism evidence="7 8">
    <name type="scientific">Melittangium boletus DSM 14713</name>
    <dbReference type="NCBI Taxonomy" id="1294270"/>
    <lineage>
        <taxon>Bacteria</taxon>
        <taxon>Pseudomonadati</taxon>
        <taxon>Myxococcota</taxon>
        <taxon>Myxococcia</taxon>
        <taxon>Myxococcales</taxon>
        <taxon>Cystobacterineae</taxon>
        <taxon>Archangiaceae</taxon>
        <taxon>Melittangium</taxon>
    </lineage>
</organism>
<dbReference type="PANTHER" id="PTHR43775">
    <property type="entry name" value="FATTY ACID SYNTHASE"/>
    <property type="match status" value="1"/>
</dbReference>
<dbReference type="SMART" id="SM00825">
    <property type="entry name" value="PKS_KS"/>
    <property type="match status" value="1"/>
</dbReference>
<dbReference type="SUPFAM" id="SSF52151">
    <property type="entry name" value="FabD/lysophospholipase-like"/>
    <property type="match status" value="1"/>
</dbReference>
<dbReference type="InterPro" id="IPR014031">
    <property type="entry name" value="Ketoacyl_synth_C"/>
</dbReference>
<dbReference type="Pfam" id="PF02801">
    <property type="entry name" value="Ketoacyl-synt_C"/>
    <property type="match status" value="1"/>
</dbReference>
<dbReference type="InterPro" id="IPR050091">
    <property type="entry name" value="PKS_NRPS_Biosynth_Enz"/>
</dbReference>
<dbReference type="InterPro" id="IPR016035">
    <property type="entry name" value="Acyl_Trfase/lysoPLipase"/>
</dbReference>
<evidence type="ECO:0000256" key="2">
    <source>
        <dbReference type="ARBA" id="ARBA00022553"/>
    </source>
</evidence>
<dbReference type="InterPro" id="IPR020841">
    <property type="entry name" value="PKS_Beta-ketoAc_synthase_dom"/>
</dbReference>
<protein>
    <submittedName>
        <fullName evidence="7">Type I polyketide synthase</fullName>
    </submittedName>
</protein>
<dbReference type="KEGG" id="mbd:MEBOL_000248"/>
<proteinExistence type="inferred from homology"/>
<reference evidence="7 8" key="1">
    <citation type="submission" date="2017-06" db="EMBL/GenBank/DDBJ databases">
        <authorList>
            <person name="Kim H.J."/>
            <person name="Triplett B.A."/>
        </authorList>
    </citation>
    <scope>NUCLEOTIDE SEQUENCE [LARGE SCALE GENOMIC DNA]</scope>
    <source>
        <strain evidence="7 8">DSM 14713</strain>
    </source>
</reference>
<dbReference type="OrthoDB" id="5349841at2"/>
<comment type="similarity">
    <text evidence="5">Belongs to the thiolase-like superfamily. Beta-ketoacyl-ACP synthases family.</text>
</comment>
<evidence type="ECO:0000259" key="6">
    <source>
        <dbReference type="PROSITE" id="PS52004"/>
    </source>
</evidence>
<name>A0A286NUW7_9BACT</name>
<dbReference type="InterPro" id="IPR014030">
    <property type="entry name" value="Ketoacyl_synth_N"/>
</dbReference>
<dbReference type="GO" id="GO:0004312">
    <property type="term" value="F:fatty acid synthase activity"/>
    <property type="evidence" value="ECO:0007669"/>
    <property type="project" value="TreeGrafter"/>
</dbReference>
<keyword evidence="1" id="KW-0596">Phosphopantetheine</keyword>
<sequence>MSEEINYRQLLQQQLVKIRKLEARLEQAESARREPIAIVGMACRLPGGVETPEDFWELMAKGVDATSDILPERWDAEALYSAEPRAKGKIRTRRGGFLRDVDRFDARFFGLSDREAERMDPQQRLMLEVGWEALERAGYAVARARRERVGVFVGVMNNDYGQRVLNEEGLEGIDPYFMGARANCAISGRLSYLWGFQGPSLVVDTACSSSMVAVHLACQSLRNGECALALAGGVNLVLSPEASIYLSSSGALSEDGRCRSFDASADGYGRAEACGVLVLERLSEARARGANILAVIRGSAVGHDGPSSAFTVPNGVAQQTVIRQALQAANVEPREVSYLEAHGTGTAMGDPIEAEAMWSVLKEGRTGSEPLWLGSVKTNLGYPEAASGVVGMMKVVLAMKHGQLPPHLHFQTPNPRIDWKNMAGVKVPLEMTAWTPAQGGRIAGVTSYGRTGTVAHVVLAEPPARVEVARSVERPAHVWMLSARSEEALRAQAERCARYLETNSESLGDVCFTAATGRTHFEYRLAVVGRDARQMREGLQRAAAERIPPPVTSAPGVVFVTRGEGVGATPGLRELYETQPVFREALEACANACGAGVLEHPLLPVLFGEDVARGNEAPYARAAVFAREWALARMWRAWGVRPESFEGQGVGAWVAAVESDLLGLDAGLRGAVAGGAAPLAAGDQRVDSRVDLDVGTTDWAGILETLGALYLRGVEVDWSAFDAPYARRRVVLPTYAFQRGRFWLTPARAP</sequence>
<dbReference type="PANTHER" id="PTHR43775:SF37">
    <property type="entry name" value="SI:DKEY-61P9.11"/>
    <property type="match status" value="1"/>
</dbReference>
<keyword evidence="8" id="KW-1185">Reference proteome</keyword>
<evidence type="ECO:0000256" key="1">
    <source>
        <dbReference type="ARBA" id="ARBA00022450"/>
    </source>
</evidence>
<dbReference type="EMBL" id="CP022163">
    <property type="protein sequence ID" value="ATB26814.1"/>
    <property type="molecule type" value="Genomic_DNA"/>
</dbReference>
<gene>
    <name evidence="7" type="ORF">MEBOL_000248</name>
</gene>
<dbReference type="PROSITE" id="PS00606">
    <property type="entry name" value="KS3_1"/>
    <property type="match status" value="1"/>
</dbReference>
<dbReference type="CDD" id="cd00833">
    <property type="entry name" value="PKS"/>
    <property type="match status" value="1"/>
</dbReference>
<dbReference type="RefSeq" id="WP_095975707.1">
    <property type="nucleotide sequence ID" value="NZ_CP022163.1"/>
</dbReference>